<dbReference type="InterPro" id="IPR005119">
    <property type="entry name" value="LysR_subst-bd"/>
</dbReference>
<evidence type="ECO:0000256" key="1">
    <source>
        <dbReference type="ARBA" id="ARBA00009437"/>
    </source>
</evidence>
<accession>A0A7Y9LMC1</accession>
<dbReference type="InterPro" id="IPR036390">
    <property type="entry name" value="WH_DNA-bd_sf"/>
</dbReference>
<dbReference type="GO" id="GO:0003677">
    <property type="term" value="F:DNA binding"/>
    <property type="evidence" value="ECO:0007669"/>
    <property type="project" value="UniProtKB-KW"/>
</dbReference>
<evidence type="ECO:0000313" key="7">
    <source>
        <dbReference type="Proteomes" id="UP000542125"/>
    </source>
</evidence>
<keyword evidence="2" id="KW-0805">Transcription regulation</keyword>
<dbReference type="CDD" id="cd08440">
    <property type="entry name" value="PBP2_LTTR_like_4"/>
    <property type="match status" value="1"/>
</dbReference>
<comment type="caution">
    <text evidence="6">The sequence shown here is derived from an EMBL/GenBank/DDBJ whole genome shotgun (WGS) entry which is preliminary data.</text>
</comment>
<protein>
    <submittedName>
        <fullName evidence="6">DNA-binding transcriptional LysR family regulator</fullName>
    </submittedName>
</protein>
<keyword evidence="4" id="KW-0804">Transcription</keyword>
<name>A0A7Y9LMC1_9BURK</name>
<dbReference type="FunFam" id="1.10.10.10:FF:000001">
    <property type="entry name" value="LysR family transcriptional regulator"/>
    <property type="match status" value="1"/>
</dbReference>
<evidence type="ECO:0000313" key="6">
    <source>
        <dbReference type="EMBL" id="NYE81958.1"/>
    </source>
</evidence>
<proteinExistence type="inferred from homology"/>
<dbReference type="Proteomes" id="UP000542125">
    <property type="component" value="Unassembled WGS sequence"/>
</dbReference>
<dbReference type="Gene3D" id="1.10.10.10">
    <property type="entry name" value="Winged helix-like DNA-binding domain superfamily/Winged helix DNA-binding domain"/>
    <property type="match status" value="1"/>
</dbReference>
<dbReference type="PRINTS" id="PR00039">
    <property type="entry name" value="HTHLYSR"/>
</dbReference>
<dbReference type="InterPro" id="IPR050950">
    <property type="entry name" value="HTH-type_LysR_regulators"/>
</dbReference>
<dbReference type="RefSeq" id="WP_179584392.1">
    <property type="nucleotide sequence ID" value="NZ_JACBYR010000001.1"/>
</dbReference>
<dbReference type="Pfam" id="PF03466">
    <property type="entry name" value="LysR_substrate"/>
    <property type="match status" value="1"/>
</dbReference>
<dbReference type="InterPro" id="IPR036388">
    <property type="entry name" value="WH-like_DNA-bd_sf"/>
</dbReference>
<dbReference type="GO" id="GO:0003700">
    <property type="term" value="F:DNA-binding transcription factor activity"/>
    <property type="evidence" value="ECO:0007669"/>
    <property type="project" value="InterPro"/>
</dbReference>
<dbReference type="AlphaFoldDB" id="A0A7Y9LMC1"/>
<evidence type="ECO:0000256" key="4">
    <source>
        <dbReference type="ARBA" id="ARBA00023163"/>
    </source>
</evidence>
<reference evidence="6 7" key="1">
    <citation type="submission" date="2020-07" db="EMBL/GenBank/DDBJ databases">
        <title>Genomic Encyclopedia of Type Strains, Phase IV (KMG-V): Genome sequencing to study the core and pangenomes of soil and plant-associated prokaryotes.</title>
        <authorList>
            <person name="Whitman W."/>
        </authorList>
    </citation>
    <scope>NUCLEOTIDE SEQUENCE [LARGE SCALE GENOMIC DNA]</scope>
    <source>
        <strain evidence="6 7">SAS40</strain>
    </source>
</reference>
<sequence>MNLTLRQLRAFTAVADTGSFTAAAATLHLTQSALSVLIREMEADLGVRLFDRHTRRVVLSEAGREFQPAVQRMLADLATAVSGLTDLRDKRRGVLRLAAPQFMACTWMPPVIAAFRARYPAIEVRLADTPPEHLLDGIPSGEVELAIGQDIEVDDTFERQTLFKDRHWLVCPAGHPFAKRRQVAWSDLADQTFIAPTRDFLRRVLPELDAAGREALAAPGTQSVSYITTALGMTEAGLGVTVCPSYAARTVQAHGLVMVPLVKPAFHRTICVYGMSRRAPSPAAQSFIDVLHEHVAQQAKRR</sequence>
<keyword evidence="3 6" id="KW-0238">DNA-binding</keyword>
<feature type="domain" description="HTH lysR-type" evidence="5">
    <location>
        <begin position="3"/>
        <end position="60"/>
    </location>
</feature>
<dbReference type="Gene3D" id="3.40.190.290">
    <property type="match status" value="1"/>
</dbReference>
<dbReference type="EMBL" id="JACBYR010000001">
    <property type="protein sequence ID" value="NYE81958.1"/>
    <property type="molecule type" value="Genomic_DNA"/>
</dbReference>
<evidence type="ECO:0000256" key="2">
    <source>
        <dbReference type="ARBA" id="ARBA00023015"/>
    </source>
</evidence>
<dbReference type="SUPFAM" id="SSF53850">
    <property type="entry name" value="Periplasmic binding protein-like II"/>
    <property type="match status" value="1"/>
</dbReference>
<keyword evidence="7" id="KW-1185">Reference proteome</keyword>
<dbReference type="Pfam" id="PF00126">
    <property type="entry name" value="HTH_1"/>
    <property type="match status" value="1"/>
</dbReference>
<dbReference type="PANTHER" id="PTHR30419">
    <property type="entry name" value="HTH-TYPE TRANSCRIPTIONAL REGULATOR YBHD"/>
    <property type="match status" value="1"/>
</dbReference>
<organism evidence="6 7">
    <name type="scientific">Pigmentiphaga litoralis</name>
    <dbReference type="NCBI Taxonomy" id="516702"/>
    <lineage>
        <taxon>Bacteria</taxon>
        <taxon>Pseudomonadati</taxon>
        <taxon>Pseudomonadota</taxon>
        <taxon>Betaproteobacteria</taxon>
        <taxon>Burkholderiales</taxon>
        <taxon>Alcaligenaceae</taxon>
        <taxon>Pigmentiphaga</taxon>
    </lineage>
</organism>
<gene>
    <name evidence="6" type="ORF">FHW18_001229</name>
</gene>
<evidence type="ECO:0000256" key="3">
    <source>
        <dbReference type="ARBA" id="ARBA00023125"/>
    </source>
</evidence>
<dbReference type="GO" id="GO:0005829">
    <property type="term" value="C:cytosol"/>
    <property type="evidence" value="ECO:0007669"/>
    <property type="project" value="TreeGrafter"/>
</dbReference>
<dbReference type="InterPro" id="IPR000847">
    <property type="entry name" value="LysR_HTH_N"/>
</dbReference>
<dbReference type="PROSITE" id="PS50931">
    <property type="entry name" value="HTH_LYSR"/>
    <property type="match status" value="1"/>
</dbReference>
<dbReference type="SUPFAM" id="SSF46785">
    <property type="entry name" value="Winged helix' DNA-binding domain"/>
    <property type="match status" value="1"/>
</dbReference>
<comment type="similarity">
    <text evidence="1">Belongs to the LysR transcriptional regulatory family.</text>
</comment>
<dbReference type="PANTHER" id="PTHR30419:SF30">
    <property type="entry name" value="LYSR FAMILY TRANSCRIPTIONAL REGULATOR"/>
    <property type="match status" value="1"/>
</dbReference>
<evidence type="ECO:0000259" key="5">
    <source>
        <dbReference type="PROSITE" id="PS50931"/>
    </source>
</evidence>